<feature type="domain" description="HAMP" evidence="14">
    <location>
        <begin position="178"/>
        <end position="230"/>
    </location>
</feature>
<evidence type="ECO:0000256" key="1">
    <source>
        <dbReference type="ARBA" id="ARBA00000085"/>
    </source>
</evidence>
<evidence type="ECO:0000313" key="15">
    <source>
        <dbReference type="EMBL" id="BDP44093.1"/>
    </source>
</evidence>
<comment type="catalytic activity">
    <reaction evidence="1">
        <text>ATP + protein L-histidine = ADP + protein N-phospho-L-histidine.</text>
        <dbReference type="EC" id="2.7.13.3"/>
    </reaction>
</comment>
<dbReference type="Proteomes" id="UP001064971">
    <property type="component" value="Plasmid pDAETH-2"/>
</dbReference>
<dbReference type="InterPro" id="IPR003660">
    <property type="entry name" value="HAMP_dom"/>
</dbReference>
<dbReference type="SMART" id="SM00388">
    <property type="entry name" value="HisKA"/>
    <property type="match status" value="1"/>
</dbReference>
<dbReference type="InterPro" id="IPR005467">
    <property type="entry name" value="His_kinase_dom"/>
</dbReference>
<gene>
    <name evidence="15" type="ORF">DAETH_40620</name>
</gene>
<evidence type="ECO:0000256" key="6">
    <source>
        <dbReference type="ARBA" id="ARBA00022692"/>
    </source>
</evidence>
<dbReference type="EMBL" id="AP026562">
    <property type="protein sequence ID" value="BDP44093.1"/>
    <property type="molecule type" value="Genomic_DNA"/>
</dbReference>
<dbReference type="InterPro" id="IPR004358">
    <property type="entry name" value="Sig_transdc_His_kin-like_C"/>
</dbReference>
<sequence>MRSLRARLVRAFTLVSLPALLLLAGVTFGYARHTYLALREAEVLRELDNNIRAHYRWRGTLAGLQPQEPPPEERNLEPERRPPPPTSLPPFLVLDPEFRVLSGVPGYPTGAVLPAARRAGLREVRVNGKAVAYLYATGTLPPLDAQSQTFLTQTALLLLGAVGLAALLATGLGAAVSRHLLAPLRALQRGVRSLTVGRAPQPLPAGPPDELGELLAAFNAMTAELERRRVASRQLSADIAHDLTTPLSVMRATLEAMLEGTLSPTPERLTRLHTQTGHLLHLTGDLRLLSLADAGDLTLHRREVSVGALLAGVVAAFEDRAGHAGVTLTVQAAGGPPAWIDPVRVTQVLHNLVQNALNHTPPGGTVTLGAEAPEAATWRLTVRDTGRGIPPEHLERVFDRLHRVDDARSAPGSGLGLSIARTLAEAHGGTLTLESRVGEGTTATLTLPRTDRAEPGRLLEKSRAPRWG</sequence>
<keyword evidence="15" id="KW-0614">Plasmid</keyword>
<dbReference type="EC" id="2.7.13.3" evidence="3"/>
<dbReference type="PANTHER" id="PTHR45436:SF5">
    <property type="entry name" value="SENSOR HISTIDINE KINASE TRCS"/>
    <property type="match status" value="1"/>
</dbReference>
<evidence type="ECO:0000256" key="12">
    <source>
        <dbReference type="SAM" id="Phobius"/>
    </source>
</evidence>
<keyword evidence="10 12" id="KW-0472">Membrane</keyword>
<keyword evidence="6 12" id="KW-0812">Transmembrane</keyword>
<evidence type="ECO:0000256" key="5">
    <source>
        <dbReference type="ARBA" id="ARBA00022679"/>
    </source>
</evidence>
<dbReference type="CDD" id="cd00082">
    <property type="entry name" value="HisKA"/>
    <property type="match status" value="1"/>
</dbReference>
<feature type="region of interest" description="Disordered" evidence="11">
    <location>
        <begin position="62"/>
        <end position="88"/>
    </location>
</feature>
<keyword evidence="16" id="KW-1185">Reference proteome</keyword>
<keyword evidence="9" id="KW-0902">Two-component regulatory system</keyword>
<dbReference type="PROSITE" id="PS50109">
    <property type="entry name" value="HIS_KIN"/>
    <property type="match status" value="1"/>
</dbReference>
<dbReference type="CDD" id="cd00075">
    <property type="entry name" value="HATPase"/>
    <property type="match status" value="1"/>
</dbReference>
<dbReference type="CDD" id="cd06225">
    <property type="entry name" value="HAMP"/>
    <property type="match status" value="1"/>
</dbReference>
<dbReference type="PANTHER" id="PTHR45436">
    <property type="entry name" value="SENSOR HISTIDINE KINASE YKOH"/>
    <property type="match status" value="1"/>
</dbReference>
<dbReference type="Gene3D" id="6.10.340.10">
    <property type="match status" value="1"/>
</dbReference>
<comment type="subcellular location">
    <subcellularLocation>
        <location evidence="2">Membrane</location>
    </subcellularLocation>
</comment>
<dbReference type="RefSeq" id="WP_264778452.1">
    <property type="nucleotide sequence ID" value="NZ_AP026562.1"/>
</dbReference>
<protein>
    <recommendedName>
        <fullName evidence="3">histidine kinase</fullName>
        <ecNumber evidence="3">2.7.13.3</ecNumber>
    </recommendedName>
</protein>
<evidence type="ECO:0000256" key="2">
    <source>
        <dbReference type="ARBA" id="ARBA00004370"/>
    </source>
</evidence>
<evidence type="ECO:0000256" key="3">
    <source>
        <dbReference type="ARBA" id="ARBA00012438"/>
    </source>
</evidence>
<dbReference type="Pfam" id="PF00672">
    <property type="entry name" value="HAMP"/>
    <property type="match status" value="1"/>
</dbReference>
<keyword evidence="5" id="KW-0808">Transferase</keyword>
<dbReference type="InterPro" id="IPR036890">
    <property type="entry name" value="HATPase_C_sf"/>
</dbReference>
<evidence type="ECO:0000256" key="9">
    <source>
        <dbReference type="ARBA" id="ARBA00023012"/>
    </source>
</evidence>
<reference evidence="15" key="1">
    <citation type="submission" date="2022-07" db="EMBL/GenBank/DDBJ databases">
        <title>Complete Genome Sequence of the Radioresistant Bacterium Deinococcus aetherius ST0316, Isolated from the Air Dust collected in Lower Stratosphere above Japan.</title>
        <authorList>
            <person name="Satoh K."/>
            <person name="Hagiwara K."/>
            <person name="Katsumata K."/>
            <person name="Kubo A."/>
            <person name="Yokobori S."/>
            <person name="Yamagishi A."/>
            <person name="Oono Y."/>
            <person name="Narumi I."/>
        </authorList>
    </citation>
    <scope>NUCLEOTIDE SEQUENCE</scope>
    <source>
        <strain evidence="15">ST0316</strain>
        <plasmid evidence="15">pDAETH-2</plasmid>
    </source>
</reference>
<keyword evidence="4" id="KW-0597">Phosphoprotein</keyword>
<evidence type="ECO:0000256" key="7">
    <source>
        <dbReference type="ARBA" id="ARBA00022777"/>
    </source>
</evidence>
<feature type="region of interest" description="Disordered" evidence="11">
    <location>
        <begin position="449"/>
        <end position="468"/>
    </location>
</feature>
<evidence type="ECO:0000259" key="14">
    <source>
        <dbReference type="PROSITE" id="PS50885"/>
    </source>
</evidence>
<evidence type="ECO:0000256" key="10">
    <source>
        <dbReference type="ARBA" id="ARBA00023136"/>
    </source>
</evidence>
<dbReference type="SUPFAM" id="SSF158472">
    <property type="entry name" value="HAMP domain-like"/>
    <property type="match status" value="1"/>
</dbReference>
<geneLocation type="plasmid" evidence="15 16">
    <name>pDAETH-2</name>
</geneLocation>
<dbReference type="InterPro" id="IPR050428">
    <property type="entry name" value="TCS_sensor_his_kinase"/>
</dbReference>
<dbReference type="Gene3D" id="3.30.565.10">
    <property type="entry name" value="Histidine kinase-like ATPase, C-terminal domain"/>
    <property type="match status" value="1"/>
</dbReference>
<dbReference type="Gene3D" id="1.10.287.130">
    <property type="match status" value="1"/>
</dbReference>
<evidence type="ECO:0000256" key="4">
    <source>
        <dbReference type="ARBA" id="ARBA00022553"/>
    </source>
</evidence>
<dbReference type="Pfam" id="PF02518">
    <property type="entry name" value="HATPase_c"/>
    <property type="match status" value="1"/>
</dbReference>
<feature type="transmembrane region" description="Helical" evidence="12">
    <location>
        <begin position="155"/>
        <end position="176"/>
    </location>
</feature>
<dbReference type="InterPro" id="IPR003594">
    <property type="entry name" value="HATPase_dom"/>
</dbReference>
<evidence type="ECO:0000256" key="11">
    <source>
        <dbReference type="SAM" id="MobiDB-lite"/>
    </source>
</evidence>
<evidence type="ECO:0000313" key="16">
    <source>
        <dbReference type="Proteomes" id="UP001064971"/>
    </source>
</evidence>
<keyword evidence="7" id="KW-0418">Kinase</keyword>
<organism evidence="15 16">
    <name type="scientific">Deinococcus aetherius</name>
    <dbReference type="NCBI Taxonomy" id="200252"/>
    <lineage>
        <taxon>Bacteria</taxon>
        <taxon>Thermotogati</taxon>
        <taxon>Deinococcota</taxon>
        <taxon>Deinococci</taxon>
        <taxon>Deinococcales</taxon>
        <taxon>Deinococcaceae</taxon>
        <taxon>Deinococcus</taxon>
    </lineage>
</organism>
<keyword evidence="8 12" id="KW-1133">Transmembrane helix</keyword>
<evidence type="ECO:0000256" key="8">
    <source>
        <dbReference type="ARBA" id="ARBA00022989"/>
    </source>
</evidence>
<dbReference type="InterPro" id="IPR003661">
    <property type="entry name" value="HisK_dim/P_dom"/>
</dbReference>
<evidence type="ECO:0000259" key="13">
    <source>
        <dbReference type="PROSITE" id="PS50109"/>
    </source>
</evidence>
<dbReference type="PRINTS" id="PR00344">
    <property type="entry name" value="BCTRLSENSOR"/>
</dbReference>
<dbReference type="SUPFAM" id="SSF47384">
    <property type="entry name" value="Homodimeric domain of signal transducing histidine kinase"/>
    <property type="match status" value="1"/>
</dbReference>
<name>A0ABN6RQH0_9DEIO</name>
<dbReference type="Pfam" id="PF00512">
    <property type="entry name" value="HisKA"/>
    <property type="match status" value="1"/>
</dbReference>
<feature type="domain" description="Histidine kinase" evidence="13">
    <location>
        <begin position="238"/>
        <end position="451"/>
    </location>
</feature>
<dbReference type="InterPro" id="IPR036097">
    <property type="entry name" value="HisK_dim/P_sf"/>
</dbReference>
<feature type="compositionally biased region" description="Basic and acidic residues" evidence="11">
    <location>
        <begin position="71"/>
        <end position="82"/>
    </location>
</feature>
<dbReference type="SMART" id="SM00387">
    <property type="entry name" value="HATPase_c"/>
    <property type="match status" value="1"/>
</dbReference>
<accession>A0ABN6RQH0</accession>
<dbReference type="PROSITE" id="PS50885">
    <property type="entry name" value="HAMP"/>
    <property type="match status" value="1"/>
</dbReference>
<dbReference type="SUPFAM" id="SSF55874">
    <property type="entry name" value="ATPase domain of HSP90 chaperone/DNA topoisomerase II/histidine kinase"/>
    <property type="match status" value="1"/>
</dbReference>
<proteinExistence type="predicted"/>
<dbReference type="SMART" id="SM00304">
    <property type="entry name" value="HAMP"/>
    <property type="match status" value="1"/>
</dbReference>